<dbReference type="EMBL" id="JAPDGR010001931">
    <property type="protein sequence ID" value="KAJ2978612.1"/>
    <property type="molecule type" value="Genomic_DNA"/>
</dbReference>
<reference evidence="1" key="1">
    <citation type="submission" date="2022-10" db="EMBL/GenBank/DDBJ databases">
        <title>Genome Sequence of Xylaria curta.</title>
        <authorList>
            <person name="Buettner E."/>
        </authorList>
    </citation>
    <scope>NUCLEOTIDE SEQUENCE</scope>
    <source>
        <strain evidence="1">Babe10</strain>
    </source>
</reference>
<protein>
    <submittedName>
        <fullName evidence="1">Uncharacterized protein</fullName>
    </submittedName>
</protein>
<keyword evidence="2" id="KW-1185">Reference proteome</keyword>
<evidence type="ECO:0000313" key="2">
    <source>
        <dbReference type="Proteomes" id="UP001143856"/>
    </source>
</evidence>
<gene>
    <name evidence="1" type="ORF">NUW58_g7443</name>
</gene>
<name>A0ACC1NH45_9PEZI</name>
<accession>A0ACC1NH45</accession>
<dbReference type="Proteomes" id="UP001143856">
    <property type="component" value="Unassembled WGS sequence"/>
</dbReference>
<comment type="caution">
    <text evidence="1">The sequence shown here is derived from an EMBL/GenBank/DDBJ whole genome shotgun (WGS) entry which is preliminary data.</text>
</comment>
<evidence type="ECO:0000313" key="1">
    <source>
        <dbReference type="EMBL" id="KAJ2978612.1"/>
    </source>
</evidence>
<sequence length="810" mass="89998">MLNKKAKGPLHCPSPLDIGATAPADPHAEYPDDARHDEAPGSTRTPAPSSWDIRDLRQRVRKLEETSVSNPIRALAETGRHILTRQAGLRESEITLKKTRLLRWSDWMGMAPEFQFVYKCFEVACGGGDGTSFQTGETKALFIQIDDLYKKCKRIARDLKTNRPSRCLSSPRPNLEPPCRELADTMVSVYFRCFESAYRILHEPSFWAEYRGFWENPESVATGQRLKILLVIAIGSSLCDESGPDSELRGKVQQWIYTAQAWLSGPLEKDRLDIQGLQVHCLATLSRQIFSIGGDLVWMSMGSLIHRAMQIGLHRDPRHLPGMSLLEAEVRRRVWYTILEFLVQSSLDSAMPPRISFEDFDTEEPSNTNDDEIHELSMELVPHARGVYTSTAMQLLLIDSLPSRLRIVQLLTGLHSELAYPDVLSLSSEIVSACKACSKFVAENRASGITAFQRNMCDYLLRRFLIPLHCPFTSEAHTNPLFQYSRKVALDAALAFLSPEPDDYFSRLMATGGGMFREGFRCATAVVTLELLVQAQAQREDGTFQHSTSQLDFLKQAVNDTLSLSWERIRKGETNIKGPMFLGIVLAVANSLDKGPLCELAMAKKARDSLALCHQILDTRAKAIALSSPNDSSLTSSSLNGDQDGLGLDFSMEFFFPNGGECGAGIAGNALAFWLSKIGHDVTVVERFPNLRDTGLQLDLRGHGIEVMKRMGLEEAFKAQVAPEKGIQLVDKNGRRRAFFPSTAPGEGVQNFTSEYEMMRGTMCRILHDAATRQGASFIFGTSIESFQDQGSSVAVRFANGKTDSFDIGG</sequence>
<proteinExistence type="predicted"/>
<organism evidence="1 2">
    <name type="scientific">Xylaria curta</name>
    <dbReference type="NCBI Taxonomy" id="42375"/>
    <lineage>
        <taxon>Eukaryota</taxon>
        <taxon>Fungi</taxon>
        <taxon>Dikarya</taxon>
        <taxon>Ascomycota</taxon>
        <taxon>Pezizomycotina</taxon>
        <taxon>Sordariomycetes</taxon>
        <taxon>Xylariomycetidae</taxon>
        <taxon>Xylariales</taxon>
        <taxon>Xylariaceae</taxon>
        <taxon>Xylaria</taxon>
    </lineage>
</organism>